<dbReference type="PANTHER" id="PTHR13693:SF100">
    <property type="entry name" value="8-AMINO-7-OXONONANOATE SYNTHASE"/>
    <property type="match status" value="1"/>
</dbReference>
<evidence type="ECO:0000256" key="12">
    <source>
        <dbReference type="RuleBase" id="RU003693"/>
    </source>
</evidence>
<evidence type="ECO:0000256" key="4">
    <source>
        <dbReference type="ARBA" id="ARBA00011738"/>
    </source>
</evidence>
<dbReference type="Gene3D" id="3.40.640.10">
    <property type="entry name" value="Type I PLP-dependent aspartate aminotransferase-like (Major domain)"/>
    <property type="match status" value="1"/>
</dbReference>
<comment type="cofactor">
    <cofactor evidence="1 12">
        <name>pyridoxal 5'-phosphate</name>
        <dbReference type="ChEBI" id="CHEBI:597326"/>
    </cofactor>
</comment>
<comment type="catalytic activity">
    <reaction evidence="11">
        <text>6-carboxyhexanoyl-[ACP] + L-alanine + H(+) = (8S)-8-amino-7-oxononanoate + holo-[ACP] + CO2</text>
        <dbReference type="Rhea" id="RHEA:42288"/>
        <dbReference type="Rhea" id="RHEA-COMP:9685"/>
        <dbReference type="Rhea" id="RHEA-COMP:9955"/>
        <dbReference type="ChEBI" id="CHEBI:15378"/>
        <dbReference type="ChEBI" id="CHEBI:16526"/>
        <dbReference type="ChEBI" id="CHEBI:57972"/>
        <dbReference type="ChEBI" id="CHEBI:64479"/>
        <dbReference type="ChEBI" id="CHEBI:78846"/>
        <dbReference type="ChEBI" id="CHEBI:149468"/>
        <dbReference type="EC" id="2.3.1.47"/>
    </reaction>
</comment>
<dbReference type="InterPro" id="IPR001917">
    <property type="entry name" value="Aminotrans_II_pyridoxalP_BS"/>
</dbReference>
<evidence type="ECO:0000256" key="3">
    <source>
        <dbReference type="ARBA" id="ARBA00010008"/>
    </source>
</evidence>
<evidence type="ECO:0000313" key="15">
    <source>
        <dbReference type="Proteomes" id="UP000599024"/>
    </source>
</evidence>
<dbReference type="InterPro" id="IPR050087">
    <property type="entry name" value="AON_synthase_class-II"/>
</dbReference>
<dbReference type="GO" id="GO:0009102">
    <property type="term" value="P:biotin biosynthetic process"/>
    <property type="evidence" value="ECO:0007669"/>
    <property type="project" value="UniProtKB-KW"/>
</dbReference>
<sequence length="401" mass="44683">MTNRYRDQLNDLEDLGRLRVLRTLSDRRGCRVRYKGQELLNLSSNDYLGLAGDHDLLHRFYADLDSAGQELIEQYGLGATASRLLGGDCMMAQDLELDLAVAYAKEAALLFNSGYHANIGILPALYGRGDLILSDKLNHASIHDGLRLSRAEYKRFNHGDHEQLRALLVKARGRYQRVVIVSESVFSMDGDVADIRGLVALKQEFSADLYLDEAHALGLYGGQGLGQAEAQGVLDEVDLLVGTFGKAMASMGAYVVCRREIRDYLINHSRSLIFTTALPPVILHWNRFVFHHQLSLAPQRKWLQDLSDRFRNELSALNIPTAGSTNIIPVLIGRDAEAVRLAELMREKGFLVLPVRPPAVPEGTARFRLSLTADMQWSDLVPFLDVLVHELDVITGATHAQ</sequence>
<dbReference type="EMBL" id="JACNLK010000054">
    <property type="protein sequence ID" value="MBC8208790.1"/>
    <property type="molecule type" value="Genomic_DNA"/>
</dbReference>
<evidence type="ECO:0000256" key="9">
    <source>
        <dbReference type="ARBA" id="ARBA00032610"/>
    </source>
</evidence>
<dbReference type="GO" id="GO:0008710">
    <property type="term" value="F:8-amino-7-oxononanoate synthase activity"/>
    <property type="evidence" value="ECO:0007669"/>
    <property type="project" value="UniProtKB-EC"/>
</dbReference>
<dbReference type="EC" id="2.3.1.47" evidence="5"/>
<dbReference type="AlphaFoldDB" id="A0A8J6NC15"/>
<organism evidence="14 15">
    <name type="scientific">Candidatus Desulfatifera sulfidica</name>
    <dbReference type="NCBI Taxonomy" id="2841691"/>
    <lineage>
        <taxon>Bacteria</taxon>
        <taxon>Pseudomonadati</taxon>
        <taxon>Thermodesulfobacteriota</taxon>
        <taxon>Desulfobulbia</taxon>
        <taxon>Desulfobulbales</taxon>
        <taxon>Desulfobulbaceae</taxon>
        <taxon>Candidatus Desulfatifera</taxon>
    </lineage>
</organism>
<evidence type="ECO:0000256" key="6">
    <source>
        <dbReference type="ARBA" id="ARBA00022679"/>
    </source>
</evidence>
<evidence type="ECO:0000259" key="13">
    <source>
        <dbReference type="Pfam" id="PF00155"/>
    </source>
</evidence>
<dbReference type="GO" id="GO:0030170">
    <property type="term" value="F:pyridoxal phosphate binding"/>
    <property type="evidence" value="ECO:0007669"/>
    <property type="project" value="InterPro"/>
</dbReference>
<reference evidence="14 15" key="1">
    <citation type="submission" date="2020-08" db="EMBL/GenBank/DDBJ databases">
        <title>Bridging the membrane lipid divide: bacteria of the FCB group superphylum have the potential to synthesize archaeal ether lipids.</title>
        <authorList>
            <person name="Villanueva L."/>
            <person name="Von Meijenfeldt F.A.B."/>
            <person name="Westbye A.B."/>
            <person name="Yadav S."/>
            <person name="Hopmans E.C."/>
            <person name="Dutilh B.E."/>
            <person name="Sinninghe Damste J.S."/>
        </authorList>
    </citation>
    <scope>NUCLEOTIDE SEQUENCE [LARGE SCALE GENOMIC DNA]</scope>
    <source>
        <strain evidence="14">NIOZ-UU81</strain>
    </source>
</reference>
<dbReference type="InterPro" id="IPR004839">
    <property type="entry name" value="Aminotransferase_I/II_large"/>
</dbReference>
<evidence type="ECO:0000256" key="7">
    <source>
        <dbReference type="ARBA" id="ARBA00022756"/>
    </source>
</evidence>
<dbReference type="PANTHER" id="PTHR13693">
    <property type="entry name" value="CLASS II AMINOTRANSFERASE/8-AMINO-7-OXONONANOATE SYNTHASE"/>
    <property type="match status" value="1"/>
</dbReference>
<evidence type="ECO:0000256" key="10">
    <source>
        <dbReference type="ARBA" id="ARBA00033381"/>
    </source>
</evidence>
<evidence type="ECO:0000256" key="2">
    <source>
        <dbReference type="ARBA" id="ARBA00004746"/>
    </source>
</evidence>
<comment type="similarity">
    <text evidence="3">Belongs to the class-II pyridoxal-phosphate-dependent aminotransferase family. BioF subfamily.</text>
</comment>
<evidence type="ECO:0000256" key="5">
    <source>
        <dbReference type="ARBA" id="ARBA00013187"/>
    </source>
</evidence>
<proteinExistence type="inferred from homology"/>
<comment type="pathway">
    <text evidence="2">Cofactor biosynthesis; biotin biosynthesis.</text>
</comment>
<dbReference type="PROSITE" id="PS00599">
    <property type="entry name" value="AA_TRANSFER_CLASS_2"/>
    <property type="match status" value="1"/>
</dbReference>
<accession>A0A8J6NC15</accession>
<dbReference type="SUPFAM" id="SSF53383">
    <property type="entry name" value="PLP-dependent transferases"/>
    <property type="match status" value="1"/>
</dbReference>
<gene>
    <name evidence="14" type="ORF">H8E79_06450</name>
</gene>
<protein>
    <recommendedName>
        <fullName evidence="5">8-amino-7-oxononanoate synthase</fullName>
        <ecNumber evidence="5">2.3.1.47</ecNumber>
    </recommendedName>
    <alternativeName>
        <fullName evidence="9">7-keto-8-amino-pelargonic acid synthase</fullName>
    </alternativeName>
    <alternativeName>
        <fullName evidence="10">8-amino-7-ketopelargonate synthase</fullName>
    </alternativeName>
</protein>
<evidence type="ECO:0000256" key="1">
    <source>
        <dbReference type="ARBA" id="ARBA00001933"/>
    </source>
</evidence>
<dbReference type="Pfam" id="PF00155">
    <property type="entry name" value="Aminotran_1_2"/>
    <property type="match status" value="1"/>
</dbReference>
<evidence type="ECO:0000256" key="8">
    <source>
        <dbReference type="ARBA" id="ARBA00022898"/>
    </source>
</evidence>
<keyword evidence="8 12" id="KW-0663">Pyridoxal phosphate</keyword>
<evidence type="ECO:0000313" key="14">
    <source>
        <dbReference type="EMBL" id="MBC8208790.1"/>
    </source>
</evidence>
<feature type="domain" description="Aminotransferase class I/classII large" evidence="13">
    <location>
        <begin position="38"/>
        <end position="380"/>
    </location>
</feature>
<keyword evidence="6" id="KW-0808">Transferase</keyword>
<evidence type="ECO:0000256" key="11">
    <source>
        <dbReference type="ARBA" id="ARBA00047715"/>
    </source>
</evidence>
<keyword evidence="7" id="KW-0093">Biotin biosynthesis</keyword>
<dbReference type="InterPro" id="IPR015424">
    <property type="entry name" value="PyrdxlP-dep_Trfase"/>
</dbReference>
<dbReference type="Gene3D" id="3.90.1150.10">
    <property type="entry name" value="Aspartate Aminotransferase, domain 1"/>
    <property type="match status" value="1"/>
</dbReference>
<comment type="subunit">
    <text evidence="4">Homodimer.</text>
</comment>
<dbReference type="Proteomes" id="UP000599024">
    <property type="component" value="Unassembled WGS sequence"/>
</dbReference>
<dbReference type="InterPro" id="IPR015421">
    <property type="entry name" value="PyrdxlP-dep_Trfase_major"/>
</dbReference>
<dbReference type="InterPro" id="IPR015422">
    <property type="entry name" value="PyrdxlP-dep_Trfase_small"/>
</dbReference>
<name>A0A8J6NC15_9BACT</name>
<comment type="caution">
    <text evidence="14">The sequence shown here is derived from an EMBL/GenBank/DDBJ whole genome shotgun (WGS) entry which is preliminary data.</text>
</comment>